<sequence length="510" mass="59292">MNVLESLNSSTYYIDNRVSVWITSLLLAYSGYKVTKFVYNAYIHPLRNIPGPKHLLFSSIFQTYHQLTGKLPEKLNEWHTQYGPVIRLGPNQISVIDQRASKLVYTNQKFQKSKFTEYLARIFGKNLFTLIDRTEHSKRRRIVSHAFSQSNLDNMQPQIWQTGVLELLKKLDTKCESYELVNFIDEFHYLTVDVIGELAFGQQFNMIQNLEHELMDHIKNSTLMMVLYMSFPFLQYVRVPFLSKFYNAIEYKNEFAKKAVELKKASNSDKKDIMHYLLEARDSETGEKLTDRQLQDEAIVILFAGVDSTASTMSLCIYNLLKYPKVYANLLEELDRVKPFDQETGEIKPYLWCRENLPYLEAVVYETLRLTPAFPFGVPRVVPEQGATVGDYYLPENTEVSVSIYSYQRSSQYFSNPDEFHLERWLDKTDPSIKDSIYAFGKGSRVCIGKHLAWMEITLTLIGILTKFELKPLPVWDKVQGDDEIINFVHFKPTSGRISCRLSKRETSSL</sequence>
<evidence type="ECO:0000256" key="6">
    <source>
        <dbReference type="RuleBase" id="RU000461"/>
    </source>
</evidence>
<name>A0A137NT89_CONC2</name>
<evidence type="ECO:0000256" key="1">
    <source>
        <dbReference type="ARBA" id="ARBA00001971"/>
    </source>
</evidence>
<evidence type="ECO:0000313" key="8">
    <source>
        <dbReference type="Proteomes" id="UP000070444"/>
    </source>
</evidence>
<gene>
    <name evidence="7" type="ORF">CONCODRAFT_12313</name>
</gene>
<reference evidence="7 8" key="1">
    <citation type="journal article" date="2015" name="Genome Biol. Evol.">
        <title>Phylogenomic analyses indicate that early fungi evolved digesting cell walls of algal ancestors of land plants.</title>
        <authorList>
            <person name="Chang Y."/>
            <person name="Wang S."/>
            <person name="Sekimoto S."/>
            <person name="Aerts A.L."/>
            <person name="Choi C."/>
            <person name="Clum A."/>
            <person name="LaButti K.M."/>
            <person name="Lindquist E.A."/>
            <person name="Yee Ngan C."/>
            <person name="Ohm R.A."/>
            <person name="Salamov A.A."/>
            <person name="Grigoriev I.V."/>
            <person name="Spatafora J.W."/>
            <person name="Berbee M.L."/>
        </authorList>
    </citation>
    <scope>NUCLEOTIDE SEQUENCE [LARGE SCALE GENOMIC DNA]</scope>
    <source>
        <strain evidence="7 8">NRRL 28638</strain>
    </source>
</reference>
<protein>
    <submittedName>
        <fullName evidence="7">Cytochrome P450</fullName>
    </submittedName>
</protein>
<keyword evidence="4 5" id="KW-0408">Iron</keyword>
<dbReference type="Proteomes" id="UP000070444">
    <property type="component" value="Unassembled WGS sequence"/>
</dbReference>
<dbReference type="OrthoDB" id="1470350at2759"/>
<organism evidence="7 8">
    <name type="scientific">Conidiobolus coronatus (strain ATCC 28846 / CBS 209.66 / NRRL 28638)</name>
    <name type="common">Delacroixia coronata</name>
    <dbReference type="NCBI Taxonomy" id="796925"/>
    <lineage>
        <taxon>Eukaryota</taxon>
        <taxon>Fungi</taxon>
        <taxon>Fungi incertae sedis</taxon>
        <taxon>Zoopagomycota</taxon>
        <taxon>Entomophthoromycotina</taxon>
        <taxon>Entomophthoromycetes</taxon>
        <taxon>Entomophthorales</taxon>
        <taxon>Ancylistaceae</taxon>
        <taxon>Conidiobolus</taxon>
    </lineage>
</organism>
<accession>A0A137NT89</accession>
<evidence type="ECO:0000256" key="4">
    <source>
        <dbReference type="ARBA" id="ARBA00023004"/>
    </source>
</evidence>
<dbReference type="GO" id="GO:0004497">
    <property type="term" value="F:monooxygenase activity"/>
    <property type="evidence" value="ECO:0007669"/>
    <property type="project" value="UniProtKB-KW"/>
</dbReference>
<comment type="cofactor">
    <cofactor evidence="1 5">
        <name>heme</name>
        <dbReference type="ChEBI" id="CHEBI:30413"/>
    </cofactor>
</comment>
<dbReference type="Gene3D" id="1.10.630.10">
    <property type="entry name" value="Cytochrome P450"/>
    <property type="match status" value="1"/>
</dbReference>
<dbReference type="InterPro" id="IPR002401">
    <property type="entry name" value="Cyt_P450_E_grp-I"/>
</dbReference>
<dbReference type="InterPro" id="IPR036396">
    <property type="entry name" value="Cyt_P450_sf"/>
</dbReference>
<keyword evidence="6" id="KW-0503">Monooxygenase</keyword>
<feature type="binding site" description="axial binding residue" evidence="5">
    <location>
        <position position="447"/>
    </location>
    <ligand>
        <name>heme</name>
        <dbReference type="ChEBI" id="CHEBI:30413"/>
    </ligand>
    <ligandPart>
        <name>Fe</name>
        <dbReference type="ChEBI" id="CHEBI:18248"/>
    </ligandPart>
</feature>
<dbReference type="InterPro" id="IPR050121">
    <property type="entry name" value="Cytochrome_P450_monoxygenase"/>
</dbReference>
<proteinExistence type="inferred from homology"/>
<evidence type="ECO:0000256" key="2">
    <source>
        <dbReference type="ARBA" id="ARBA00010617"/>
    </source>
</evidence>
<dbReference type="PRINTS" id="PR00463">
    <property type="entry name" value="EP450I"/>
</dbReference>
<dbReference type="AlphaFoldDB" id="A0A137NT89"/>
<keyword evidence="5 6" id="KW-0349">Heme</keyword>
<dbReference type="GO" id="GO:0005506">
    <property type="term" value="F:iron ion binding"/>
    <property type="evidence" value="ECO:0007669"/>
    <property type="project" value="InterPro"/>
</dbReference>
<dbReference type="InterPro" id="IPR001128">
    <property type="entry name" value="Cyt_P450"/>
</dbReference>
<dbReference type="InterPro" id="IPR017972">
    <property type="entry name" value="Cyt_P450_CS"/>
</dbReference>
<evidence type="ECO:0000256" key="5">
    <source>
        <dbReference type="PIRSR" id="PIRSR602401-1"/>
    </source>
</evidence>
<dbReference type="GO" id="GO:0020037">
    <property type="term" value="F:heme binding"/>
    <property type="evidence" value="ECO:0007669"/>
    <property type="project" value="InterPro"/>
</dbReference>
<keyword evidence="8" id="KW-1185">Reference proteome</keyword>
<comment type="similarity">
    <text evidence="2 6">Belongs to the cytochrome P450 family.</text>
</comment>
<dbReference type="EMBL" id="KQ964790">
    <property type="protein sequence ID" value="KXN65956.1"/>
    <property type="molecule type" value="Genomic_DNA"/>
</dbReference>
<dbReference type="PANTHER" id="PTHR24305">
    <property type="entry name" value="CYTOCHROME P450"/>
    <property type="match status" value="1"/>
</dbReference>
<dbReference type="GO" id="GO:0016705">
    <property type="term" value="F:oxidoreductase activity, acting on paired donors, with incorporation or reduction of molecular oxygen"/>
    <property type="evidence" value="ECO:0007669"/>
    <property type="project" value="InterPro"/>
</dbReference>
<evidence type="ECO:0000313" key="7">
    <source>
        <dbReference type="EMBL" id="KXN65956.1"/>
    </source>
</evidence>
<keyword evidence="6" id="KW-0560">Oxidoreductase</keyword>
<dbReference type="PRINTS" id="PR00385">
    <property type="entry name" value="P450"/>
</dbReference>
<evidence type="ECO:0000256" key="3">
    <source>
        <dbReference type="ARBA" id="ARBA00022723"/>
    </source>
</evidence>
<dbReference type="PANTHER" id="PTHR24305:SF166">
    <property type="entry name" value="CYTOCHROME P450 12A4, MITOCHONDRIAL-RELATED"/>
    <property type="match status" value="1"/>
</dbReference>
<dbReference type="STRING" id="796925.A0A137NT89"/>
<dbReference type="Pfam" id="PF00067">
    <property type="entry name" value="p450"/>
    <property type="match status" value="1"/>
</dbReference>
<dbReference type="PROSITE" id="PS00086">
    <property type="entry name" value="CYTOCHROME_P450"/>
    <property type="match status" value="1"/>
</dbReference>
<keyword evidence="3 5" id="KW-0479">Metal-binding</keyword>
<dbReference type="SUPFAM" id="SSF48264">
    <property type="entry name" value="Cytochrome P450"/>
    <property type="match status" value="1"/>
</dbReference>